<evidence type="ECO:0000313" key="9">
    <source>
        <dbReference type="EMBL" id="SDM89348.1"/>
    </source>
</evidence>
<evidence type="ECO:0000256" key="3">
    <source>
        <dbReference type="ARBA" id="ARBA00022723"/>
    </source>
</evidence>
<gene>
    <name evidence="9" type="ORF">SAMN05660299_01709</name>
</gene>
<dbReference type="CDD" id="cd08071">
    <property type="entry name" value="MPN_DUF2466"/>
    <property type="match status" value="1"/>
</dbReference>
<dbReference type="Gene3D" id="3.40.140.10">
    <property type="entry name" value="Cytidine Deaminase, domain 2"/>
    <property type="match status" value="1"/>
</dbReference>
<dbReference type="PROSITE" id="PS50249">
    <property type="entry name" value="MPN"/>
    <property type="match status" value="1"/>
</dbReference>
<dbReference type="AlphaFoldDB" id="A0A1G9WY53"/>
<dbReference type="InterPro" id="IPR025657">
    <property type="entry name" value="RadC_JAB"/>
</dbReference>
<keyword evidence="5" id="KW-0862">Zinc</keyword>
<evidence type="ECO:0000256" key="7">
    <source>
        <dbReference type="RuleBase" id="RU003797"/>
    </source>
</evidence>
<dbReference type="NCBIfam" id="TIGR00608">
    <property type="entry name" value="radc"/>
    <property type="match status" value="1"/>
</dbReference>
<evidence type="ECO:0000256" key="5">
    <source>
        <dbReference type="ARBA" id="ARBA00022833"/>
    </source>
</evidence>
<dbReference type="Pfam" id="PF04002">
    <property type="entry name" value="RadC"/>
    <property type="match status" value="1"/>
</dbReference>
<keyword evidence="2" id="KW-0645">Protease</keyword>
<evidence type="ECO:0000256" key="1">
    <source>
        <dbReference type="ARBA" id="ARBA00010243"/>
    </source>
</evidence>
<keyword evidence="3" id="KW-0479">Metal-binding</keyword>
<evidence type="ECO:0000256" key="4">
    <source>
        <dbReference type="ARBA" id="ARBA00022801"/>
    </source>
</evidence>
<keyword evidence="10" id="KW-1185">Reference proteome</keyword>
<dbReference type="PROSITE" id="PS01302">
    <property type="entry name" value="UPF0758"/>
    <property type="match status" value="1"/>
</dbReference>
<evidence type="ECO:0000313" key="10">
    <source>
        <dbReference type="Proteomes" id="UP000199309"/>
    </source>
</evidence>
<dbReference type="STRING" id="349095.SAMN05660299_01709"/>
<dbReference type="InterPro" id="IPR037518">
    <property type="entry name" value="MPN"/>
</dbReference>
<dbReference type="GO" id="GO:0006508">
    <property type="term" value="P:proteolysis"/>
    <property type="evidence" value="ECO:0007669"/>
    <property type="project" value="UniProtKB-KW"/>
</dbReference>
<dbReference type="GO" id="GO:0046872">
    <property type="term" value="F:metal ion binding"/>
    <property type="evidence" value="ECO:0007669"/>
    <property type="project" value="UniProtKB-KW"/>
</dbReference>
<dbReference type="InterPro" id="IPR001405">
    <property type="entry name" value="UPF0758"/>
</dbReference>
<sequence length="210" mass="23824">MRHTNTTRHPLTEKELLATFLPKSCVNQLLREYPSLYHILLHTSEAQLQAVPGVGRRNAKRIRCLQEVITKVEEERTKPIASITCLSEAIQCFQFLADRQQEELWALLLDAKNHILQKKQITIGTVDSSLATPREVFHAAVQQMAAAVIVIHNHPSGDSSPSTQDTAMTKRLLEAGILMNIPLLDHIIIGKYDCYSFRKAMSELWKEDDE</sequence>
<dbReference type="Proteomes" id="UP000199309">
    <property type="component" value="Unassembled WGS sequence"/>
</dbReference>
<dbReference type="EMBL" id="FNHQ01000016">
    <property type="protein sequence ID" value="SDM89348.1"/>
    <property type="molecule type" value="Genomic_DNA"/>
</dbReference>
<dbReference type="PANTHER" id="PTHR30471">
    <property type="entry name" value="DNA REPAIR PROTEIN RADC"/>
    <property type="match status" value="1"/>
</dbReference>
<evidence type="ECO:0000256" key="6">
    <source>
        <dbReference type="ARBA" id="ARBA00023049"/>
    </source>
</evidence>
<evidence type="ECO:0000259" key="8">
    <source>
        <dbReference type="PROSITE" id="PS50249"/>
    </source>
</evidence>
<keyword evidence="6" id="KW-0482">Metalloprotease</keyword>
<dbReference type="RefSeq" id="WP_091650606.1">
    <property type="nucleotide sequence ID" value="NZ_FNHQ01000016.1"/>
</dbReference>
<feature type="domain" description="MPN" evidence="8">
    <location>
        <begin position="80"/>
        <end position="203"/>
    </location>
</feature>
<dbReference type="PANTHER" id="PTHR30471:SF3">
    <property type="entry name" value="UPF0758 PROTEIN YEES-RELATED"/>
    <property type="match status" value="1"/>
</dbReference>
<proteinExistence type="inferred from homology"/>
<keyword evidence="4" id="KW-0378">Hydrolase</keyword>
<accession>A0A1G9WY53</accession>
<dbReference type="InterPro" id="IPR020891">
    <property type="entry name" value="UPF0758_CS"/>
</dbReference>
<comment type="similarity">
    <text evidence="1 7">Belongs to the UPF0758 family.</text>
</comment>
<dbReference type="Gene3D" id="1.10.150.20">
    <property type="entry name" value="5' to 3' exonuclease, C-terminal subdomain"/>
    <property type="match status" value="1"/>
</dbReference>
<dbReference type="OrthoDB" id="9804482at2"/>
<evidence type="ECO:0000256" key="2">
    <source>
        <dbReference type="ARBA" id="ARBA00022670"/>
    </source>
</evidence>
<reference evidence="9 10" key="1">
    <citation type="submission" date="2016-10" db="EMBL/GenBank/DDBJ databases">
        <authorList>
            <person name="de Groot N.N."/>
        </authorList>
    </citation>
    <scope>NUCLEOTIDE SEQUENCE [LARGE SCALE GENOMIC DNA]</scope>
    <source>
        <strain evidence="9 10">DSM 16981</strain>
    </source>
</reference>
<dbReference type="GO" id="GO:0008237">
    <property type="term" value="F:metallopeptidase activity"/>
    <property type="evidence" value="ECO:0007669"/>
    <property type="project" value="UniProtKB-KW"/>
</dbReference>
<organism evidence="9 10">
    <name type="scientific">Megasphaera paucivorans</name>
    <dbReference type="NCBI Taxonomy" id="349095"/>
    <lineage>
        <taxon>Bacteria</taxon>
        <taxon>Bacillati</taxon>
        <taxon>Bacillota</taxon>
        <taxon>Negativicutes</taxon>
        <taxon>Veillonellales</taxon>
        <taxon>Veillonellaceae</taxon>
        <taxon>Megasphaera</taxon>
    </lineage>
</organism>
<name>A0A1G9WY53_9FIRM</name>
<protein>
    <submittedName>
        <fullName evidence="9">DNA repair protein RadC</fullName>
    </submittedName>
</protein>